<evidence type="ECO:0000313" key="1">
    <source>
        <dbReference type="EMBL" id="UYF94041.1"/>
    </source>
</evidence>
<evidence type="ECO:0000313" key="2">
    <source>
        <dbReference type="Proteomes" id="UP001163947"/>
    </source>
</evidence>
<dbReference type="GeneID" id="83624163"/>
<gene>
    <name evidence="1" type="ORF">OCS65_27085</name>
</gene>
<dbReference type="AlphaFoldDB" id="A0AA46SDJ2"/>
<reference evidence="1" key="1">
    <citation type="submission" date="2022-09" db="EMBL/GenBank/DDBJ databases">
        <title>The genome sequence of Rhodococcus aetherivorans N1.</title>
        <authorList>
            <person name="Jiang W."/>
        </authorList>
    </citation>
    <scope>NUCLEOTIDE SEQUENCE</scope>
    <source>
        <strain evidence="1">N1</strain>
    </source>
</reference>
<proteinExistence type="predicted"/>
<dbReference type="RefSeq" id="WP_263508238.1">
    <property type="nucleotide sequence ID" value="NZ_CP106982.1"/>
</dbReference>
<protein>
    <submittedName>
        <fullName evidence="1">Uncharacterized protein</fullName>
    </submittedName>
</protein>
<name>A0AA46SDJ2_9NOCA</name>
<accession>A0AA46SDJ2</accession>
<dbReference type="EMBL" id="CP106982">
    <property type="protein sequence ID" value="UYF94041.1"/>
    <property type="molecule type" value="Genomic_DNA"/>
</dbReference>
<sequence>MDVTVVSVAELAAGLIPWIAEAICMREHMNWCRVRPLCAGRILGAWSGSVWGAHLP</sequence>
<organism evidence="1 2">
    <name type="scientific">Rhodococcus aetherivorans</name>
    <dbReference type="NCBI Taxonomy" id="191292"/>
    <lineage>
        <taxon>Bacteria</taxon>
        <taxon>Bacillati</taxon>
        <taxon>Actinomycetota</taxon>
        <taxon>Actinomycetes</taxon>
        <taxon>Mycobacteriales</taxon>
        <taxon>Nocardiaceae</taxon>
        <taxon>Rhodococcus</taxon>
    </lineage>
</organism>
<dbReference type="Proteomes" id="UP001163947">
    <property type="component" value="Chromosome"/>
</dbReference>